<dbReference type="EMBL" id="WBSZ01000375">
    <property type="protein sequence ID" value="KAB2519052.1"/>
    <property type="molecule type" value="Genomic_DNA"/>
</dbReference>
<dbReference type="RefSeq" id="WP_048208446.1">
    <property type="nucleotide sequence ID" value="NZ_CP085774.1"/>
</dbReference>
<evidence type="ECO:0000313" key="1">
    <source>
        <dbReference type="EMBL" id="KAB2519052.1"/>
    </source>
</evidence>
<proteinExistence type="predicted"/>
<dbReference type="Proteomes" id="UP000476281">
    <property type="component" value="Unassembled WGS sequence"/>
</dbReference>
<comment type="caution">
    <text evidence="1">The sequence shown here is derived from an EMBL/GenBank/DDBJ whole genome shotgun (WGS) entry which is preliminary data.</text>
</comment>
<dbReference type="AlphaFoldDB" id="A0A6L3XW08"/>
<accession>A0A6L3XW08</accession>
<protein>
    <submittedName>
        <fullName evidence="1">Uncharacterized protein</fullName>
    </submittedName>
</protein>
<name>A0A6L3XW08_9ENTR</name>
<gene>
    <name evidence="1" type="ORF">F9C29_12795</name>
</gene>
<organism evidence="1 2">
    <name type="scientific">Enterobacter hormaechei</name>
    <dbReference type="NCBI Taxonomy" id="158836"/>
    <lineage>
        <taxon>Bacteria</taxon>
        <taxon>Pseudomonadati</taxon>
        <taxon>Pseudomonadota</taxon>
        <taxon>Gammaproteobacteria</taxon>
        <taxon>Enterobacterales</taxon>
        <taxon>Enterobacteriaceae</taxon>
        <taxon>Enterobacter</taxon>
        <taxon>Enterobacter cloacae complex</taxon>
    </lineage>
</organism>
<sequence>MTVNKPMTGEQLDELMTIAVNMQRDSEKVSDRPAAMFAYAVQVAVLELRNLRTNVAAQVADTTSLKHAQA</sequence>
<reference evidence="1 2" key="1">
    <citation type="submission" date="2019-09" db="EMBL/GenBank/DDBJ databases">
        <title>Reversal of blaTEM antimicrobial resistance by CRISPR-Cas9 in clinical E. coli and other Enterobacteriaceae strains.</title>
        <authorList>
            <person name="Tagliaferri T."/>
            <person name="Guimaraes N."/>
            <person name="Pereira M."/>
            <person name="Felicori L."/>
            <person name="Horz H.-P."/>
            <person name="Santos S."/>
            <person name="Mendes T."/>
        </authorList>
    </citation>
    <scope>NUCLEOTIDE SEQUENCE [LARGE SCALE GENOMIC DNA]</scope>
    <source>
        <strain evidence="1 2">E2_blaTEM_MG</strain>
    </source>
</reference>
<evidence type="ECO:0000313" key="2">
    <source>
        <dbReference type="Proteomes" id="UP000476281"/>
    </source>
</evidence>